<dbReference type="EMBL" id="ACKO02000017">
    <property type="protein sequence ID" value="EET43651.1"/>
    <property type="molecule type" value="Genomic_DNA"/>
</dbReference>
<gene>
    <name evidence="2" type="ORF">NEISICOT_02591</name>
</gene>
<comment type="caution">
    <text evidence="2">The sequence shown here is derived from an EMBL/GenBank/DDBJ whole genome shotgun (WGS) entry which is preliminary data.</text>
</comment>
<proteinExistence type="predicted"/>
<accession>C6M7S7</accession>
<feature type="region of interest" description="Disordered" evidence="1">
    <location>
        <begin position="1"/>
        <end position="22"/>
    </location>
</feature>
<dbReference type="AlphaFoldDB" id="C6M7S7"/>
<evidence type="ECO:0000313" key="3">
    <source>
        <dbReference type="Proteomes" id="UP000005365"/>
    </source>
</evidence>
<dbReference type="Proteomes" id="UP000005365">
    <property type="component" value="Unassembled WGS sequence"/>
</dbReference>
<keyword evidence="3" id="KW-1185">Reference proteome</keyword>
<name>C6M7S7_NEISI</name>
<sequence length="53" mass="5914">MRSHPPKGRRPSEPPFRQPRKAVSRLVCHQAGMPKISGSRTDRVFRASCADGI</sequence>
<protein>
    <submittedName>
        <fullName evidence="2">Uncharacterized protein</fullName>
    </submittedName>
</protein>
<evidence type="ECO:0000313" key="2">
    <source>
        <dbReference type="EMBL" id="EET43651.1"/>
    </source>
</evidence>
<organism evidence="2 3">
    <name type="scientific">Neisseria sicca ATCC 29256</name>
    <dbReference type="NCBI Taxonomy" id="547045"/>
    <lineage>
        <taxon>Bacteria</taxon>
        <taxon>Pseudomonadati</taxon>
        <taxon>Pseudomonadota</taxon>
        <taxon>Betaproteobacteria</taxon>
        <taxon>Neisseriales</taxon>
        <taxon>Neisseriaceae</taxon>
        <taxon>Neisseria</taxon>
    </lineage>
</organism>
<evidence type="ECO:0000256" key="1">
    <source>
        <dbReference type="SAM" id="MobiDB-lite"/>
    </source>
</evidence>
<reference evidence="2" key="1">
    <citation type="submission" date="2009-07" db="EMBL/GenBank/DDBJ databases">
        <authorList>
            <person name="Weinstock G."/>
            <person name="Sodergren E."/>
            <person name="Clifton S."/>
            <person name="Fulton L."/>
            <person name="Fulton B."/>
            <person name="Courtney L."/>
            <person name="Fronick C."/>
            <person name="Harrison M."/>
            <person name="Strong C."/>
            <person name="Farmer C."/>
            <person name="Delahaunty K."/>
            <person name="Markovic C."/>
            <person name="Hall O."/>
            <person name="Minx P."/>
            <person name="Tomlinson C."/>
            <person name="Mitreva M."/>
            <person name="Nelson J."/>
            <person name="Hou S."/>
            <person name="Wollam A."/>
            <person name="Pepin K.H."/>
            <person name="Johnson M."/>
            <person name="Bhonagiri V."/>
            <person name="Nash W.E."/>
            <person name="Warren W."/>
            <person name="Chinwalla A."/>
            <person name="Mardis E.R."/>
            <person name="Wilson R.K."/>
        </authorList>
    </citation>
    <scope>NUCLEOTIDE SEQUENCE [LARGE SCALE GENOMIC DNA]</scope>
    <source>
        <strain evidence="2">ATCC 29256</strain>
    </source>
</reference>